<dbReference type="AlphaFoldDB" id="A0A6N7C110"/>
<dbReference type="Proteomes" id="UP000471465">
    <property type="component" value="Unassembled WGS sequence"/>
</dbReference>
<feature type="compositionally biased region" description="Basic residues" evidence="1">
    <location>
        <begin position="82"/>
        <end position="91"/>
    </location>
</feature>
<feature type="region of interest" description="Disordered" evidence="1">
    <location>
        <begin position="79"/>
        <end position="101"/>
    </location>
</feature>
<comment type="caution">
    <text evidence="2">The sequence shown here is derived from an EMBL/GenBank/DDBJ whole genome shotgun (WGS) entry which is preliminary data.</text>
</comment>
<organism evidence="2 3">
    <name type="scientific">Psychrobacter nivimaris</name>
    <dbReference type="NCBI Taxonomy" id="281738"/>
    <lineage>
        <taxon>Bacteria</taxon>
        <taxon>Pseudomonadati</taxon>
        <taxon>Pseudomonadota</taxon>
        <taxon>Gammaproteobacteria</taxon>
        <taxon>Moraxellales</taxon>
        <taxon>Moraxellaceae</taxon>
        <taxon>Psychrobacter</taxon>
    </lineage>
</organism>
<evidence type="ECO:0000256" key="1">
    <source>
        <dbReference type="SAM" id="MobiDB-lite"/>
    </source>
</evidence>
<evidence type="ECO:0000313" key="2">
    <source>
        <dbReference type="EMBL" id="KAF0569554.1"/>
    </source>
</evidence>
<protein>
    <submittedName>
        <fullName evidence="2">Uncharacterized protein</fullName>
    </submittedName>
</protein>
<keyword evidence="3" id="KW-1185">Reference proteome</keyword>
<name>A0A6N7C110_9GAMM</name>
<dbReference type="EMBL" id="VZIZ01000007">
    <property type="protein sequence ID" value="KAF0569554.1"/>
    <property type="molecule type" value="Genomic_DNA"/>
</dbReference>
<accession>A0A6N7C110</accession>
<evidence type="ECO:0000313" key="3">
    <source>
        <dbReference type="Proteomes" id="UP000471465"/>
    </source>
</evidence>
<gene>
    <name evidence="2" type="ORF">FQV37_2580</name>
</gene>
<sequence>MQFQPLSRYPKTSGTPEYAIKAFKRKNGFIDLDDPKQKRKFVSGDKPIFNPAMDGERERGIKKAKAEHEQALKNLKQGTAKTRVKKKKSVGRPKTATEMPTAKGQEVLEILRDKGFYDVSDWSLSQVYLSNIIGQIRELGYTVNMTTGKNQKAVRYAMDKQ</sequence>
<proteinExistence type="predicted"/>
<reference evidence="2 3" key="1">
    <citation type="submission" date="2019-09" db="EMBL/GenBank/DDBJ databases">
        <title>Draft genome sequence of Psychrobacter nivimaris LAMA 639, in search for biotechnological relevant genes.</title>
        <authorList>
            <person name="Lima A.O.S."/>
            <person name="Staloch B.E.K."/>
            <person name="Freitas R.C."/>
            <person name="Niero H."/>
            <person name="Silva M.A.C."/>
        </authorList>
    </citation>
    <scope>NUCLEOTIDE SEQUENCE [LARGE SCALE GENOMIC DNA]</scope>
    <source>
        <strain evidence="2 3">LAMA 639</strain>
    </source>
</reference>